<dbReference type="InterPro" id="IPR016169">
    <property type="entry name" value="FAD-bd_PCMH_sub2"/>
</dbReference>
<dbReference type="RefSeq" id="WP_203941349.1">
    <property type="nucleotide sequence ID" value="NZ_BAAAGJ010000014.1"/>
</dbReference>
<dbReference type="FunFam" id="3.10.580.10:FF:000002">
    <property type="entry name" value="Magnesium/cobalt efflux protein CorC"/>
    <property type="match status" value="1"/>
</dbReference>
<sequence>MVPLAQAPAAATGLPDAQLIVLAAALVVLAGLASMTDAALGAVSPARAAEQAREGERGAAALQAVASDAVRHLNLLLLLRLVCELTATTLVALVAVETWGAGWTAALVTAGAMTLVSFVVVGVGPRTVGRQHAYAVGKATAPLVRGLGRALNPLASLLILIGNAVTPGKGFPEGPFGSQVELRELVDLAEQRGVVEHGERQMIHSVFALGDTIAREVMVPRTDMVWIERPKSLRQALVLFLRSGFSRIPVIGDSVDDVLGVLYLKDVIRRTQSGDPAADATPVAELMREATFVPESKPVDDLLSEMQAARTHLAIVVDEYGGTAGLVTIEDILEEIVGEITDEYDVERPPVEHLDDGAVRVAARLPIEDLGEIYGKDLPADEVETVGGLLAQLLGRVPIPGASVDIDGLHLVAEGVVGRRNRIDTVLVTPIPPVEETADDTGAERQPADA</sequence>
<evidence type="ECO:0000256" key="3">
    <source>
        <dbReference type="ARBA" id="ARBA00022475"/>
    </source>
</evidence>
<dbReference type="InterPro" id="IPR002550">
    <property type="entry name" value="CNNM"/>
</dbReference>
<comment type="subcellular location">
    <subcellularLocation>
        <location evidence="1">Cell membrane</location>
        <topology evidence="1">Multi-pass membrane protein</topology>
    </subcellularLocation>
</comment>
<dbReference type="Pfam" id="PF03471">
    <property type="entry name" value="CorC_HlyC"/>
    <property type="match status" value="1"/>
</dbReference>
<dbReference type="InterPro" id="IPR046342">
    <property type="entry name" value="CBS_dom_sf"/>
</dbReference>
<dbReference type="CDD" id="cd04590">
    <property type="entry name" value="CBS_pair_CorC_HlyC_assoc"/>
    <property type="match status" value="1"/>
</dbReference>
<keyword evidence="5" id="KW-0677">Repeat</keyword>
<dbReference type="Proteomes" id="UP000652013">
    <property type="component" value="Unassembled WGS sequence"/>
</dbReference>
<evidence type="ECO:0000256" key="5">
    <source>
        <dbReference type="ARBA" id="ARBA00022737"/>
    </source>
</evidence>
<evidence type="ECO:0000256" key="2">
    <source>
        <dbReference type="ARBA" id="ARBA00006337"/>
    </source>
</evidence>
<dbReference type="Pfam" id="PF00571">
    <property type="entry name" value="CBS"/>
    <property type="match status" value="2"/>
</dbReference>
<evidence type="ECO:0000259" key="13">
    <source>
        <dbReference type="PROSITE" id="PS51846"/>
    </source>
</evidence>
<evidence type="ECO:0000256" key="4">
    <source>
        <dbReference type="ARBA" id="ARBA00022692"/>
    </source>
</evidence>
<dbReference type="PANTHER" id="PTHR22777">
    <property type="entry name" value="HEMOLYSIN-RELATED"/>
    <property type="match status" value="1"/>
</dbReference>
<accession>A0A8J4DL60</accession>
<dbReference type="GO" id="GO:0050660">
    <property type="term" value="F:flavin adenine dinucleotide binding"/>
    <property type="evidence" value="ECO:0007669"/>
    <property type="project" value="InterPro"/>
</dbReference>
<dbReference type="SMART" id="SM00116">
    <property type="entry name" value="CBS"/>
    <property type="match status" value="2"/>
</dbReference>
<protein>
    <submittedName>
        <fullName evidence="14">Membrane protein</fullName>
    </submittedName>
</protein>
<evidence type="ECO:0000259" key="12">
    <source>
        <dbReference type="PROSITE" id="PS51371"/>
    </source>
</evidence>
<comment type="caution">
    <text evidence="14">The sequence shown here is derived from an EMBL/GenBank/DDBJ whole genome shotgun (WGS) entry which is preliminary data.</text>
</comment>
<dbReference type="PANTHER" id="PTHR22777:SF32">
    <property type="entry name" value="UPF0053 INNER MEMBRANE PROTEIN YFJD"/>
    <property type="match status" value="1"/>
</dbReference>
<dbReference type="InterPro" id="IPR044751">
    <property type="entry name" value="Ion_transp-like_CBS"/>
</dbReference>
<organism evidence="14 15">
    <name type="scientific">Spirilliplanes yamanashiensis</name>
    <dbReference type="NCBI Taxonomy" id="42233"/>
    <lineage>
        <taxon>Bacteria</taxon>
        <taxon>Bacillati</taxon>
        <taxon>Actinomycetota</taxon>
        <taxon>Actinomycetes</taxon>
        <taxon>Micromonosporales</taxon>
        <taxon>Micromonosporaceae</taxon>
        <taxon>Spirilliplanes</taxon>
    </lineage>
</organism>
<feature type="transmembrane region" description="Helical" evidence="11">
    <location>
        <begin position="20"/>
        <end position="43"/>
    </location>
</feature>
<proteinExistence type="inferred from homology"/>
<gene>
    <name evidence="14" type="ORF">Sya03_53940</name>
</gene>
<keyword evidence="3" id="KW-1003">Cell membrane</keyword>
<keyword evidence="4 10" id="KW-0812">Transmembrane</keyword>
<keyword evidence="7 9" id="KW-0129">CBS domain</keyword>
<evidence type="ECO:0000256" key="8">
    <source>
        <dbReference type="ARBA" id="ARBA00023136"/>
    </source>
</evidence>
<dbReference type="InterPro" id="IPR036318">
    <property type="entry name" value="FAD-bd_PCMH-like_sf"/>
</dbReference>
<dbReference type="InterPro" id="IPR005170">
    <property type="entry name" value="Transptr-assoc_dom"/>
</dbReference>
<dbReference type="AlphaFoldDB" id="A0A8J4DL60"/>
<keyword evidence="15" id="KW-1185">Reference proteome</keyword>
<evidence type="ECO:0000313" key="14">
    <source>
        <dbReference type="EMBL" id="GIJ06042.1"/>
    </source>
</evidence>
<dbReference type="SMART" id="SM01091">
    <property type="entry name" value="CorC_HlyC"/>
    <property type="match status" value="1"/>
</dbReference>
<evidence type="ECO:0000313" key="15">
    <source>
        <dbReference type="Proteomes" id="UP000652013"/>
    </source>
</evidence>
<dbReference type="PROSITE" id="PS51846">
    <property type="entry name" value="CNNM"/>
    <property type="match status" value="1"/>
</dbReference>
<dbReference type="GO" id="GO:0005886">
    <property type="term" value="C:plasma membrane"/>
    <property type="evidence" value="ECO:0007669"/>
    <property type="project" value="UniProtKB-SubCell"/>
</dbReference>
<evidence type="ECO:0000256" key="6">
    <source>
        <dbReference type="ARBA" id="ARBA00022989"/>
    </source>
</evidence>
<evidence type="ECO:0000256" key="10">
    <source>
        <dbReference type="PROSITE-ProRule" id="PRU01193"/>
    </source>
</evidence>
<comment type="similarity">
    <text evidence="2">Belongs to the UPF0053 family.</text>
</comment>
<dbReference type="InterPro" id="IPR000644">
    <property type="entry name" value="CBS_dom"/>
</dbReference>
<reference evidence="14" key="1">
    <citation type="submission" date="2021-01" db="EMBL/GenBank/DDBJ databases">
        <title>Whole genome shotgun sequence of Spirilliplanes yamanashiensis NBRC 15828.</title>
        <authorList>
            <person name="Komaki H."/>
            <person name="Tamura T."/>
        </authorList>
    </citation>
    <scope>NUCLEOTIDE SEQUENCE</scope>
    <source>
        <strain evidence="14">NBRC 15828</strain>
    </source>
</reference>
<feature type="domain" description="CBS" evidence="12">
    <location>
        <begin position="286"/>
        <end position="343"/>
    </location>
</feature>
<dbReference type="SUPFAM" id="SSF56176">
    <property type="entry name" value="FAD-binding/transporter-associated domain-like"/>
    <property type="match status" value="1"/>
</dbReference>
<feature type="domain" description="CNNM transmembrane" evidence="13">
    <location>
        <begin position="12"/>
        <end position="199"/>
    </location>
</feature>
<dbReference type="EMBL" id="BOOY01000038">
    <property type="protein sequence ID" value="GIJ06042.1"/>
    <property type="molecule type" value="Genomic_DNA"/>
</dbReference>
<dbReference type="Gene3D" id="3.30.465.10">
    <property type="match status" value="1"/>
</dbReference>
<evidence type="ECO:0000256" key="11">
    <source>
        <dbReference type="SAM" id="Phobius"/>
    </source>
</evidence>
<dbReference type="SUPFAM" id="SSF54631">
    <property type="entry name" value="CBS-domain pair"/>
    <property type="match status" value="1"/>
</dbReference>
<evidence type="ECO:0000256" key="9">
    <source>
        <dbReference type="PROSITE-ProRule" id="PRU00703"/>
    </source>
</evidence>
<evidence type="ECO:0000256" key="1">
    <source>
        <dbReference type="ARBA" id="ARBA00004651"/>
    </source>
</evidence>
<evidence type="ECO:0000256" key="7">
    <source>
        <dbReference type="ARBA" id="ARBA00023122"/>
    </source>
</evidence>
<feature type="transmembrane region" description="Helical" evidence="11">
    <location>
        <begin position="102"/>
        <end position="123"/>
    </location>
</feature>
<dbReference type="Pfam" id="PF01595">
    <property type="entry name" value="CNNM"/>
    <property type="match status" value="1"/>
</dbReference>
<dbReference type="Gene3D" id="3.10.580.10">
    <property type="entry name" value="CBS-domain"/>
    <property type="match status" value="1"/>
</dbReference>
<keyword evidence="8 10" id="KW-0472">Membrane</keyword>
<keyword evidence="6 10" id="KW-1133">Transmembrane helix</keyword>
<feature type="transmembrane region" description="Helical" evidence="11">
    <location>
        <begin position="77"/>
        <end position="96"/>
    </location>
</feature>
<name>A0A8J4DL60_9ACTN</name>
<feature type="domain" description="CBS" evidence="12">
    <location>
        <begin position="218"/>
        <end position="277"/>
    </location>
</feature>
<dbReference type="PROSITE" id="PS51371">
    <property type="entry name" value="CBS"/>
    <property type="match status" value="2"/>
</dbReference>